<evidence type="ECO:0000256" key="1">
    <source>
        <dbReference type="ARBA" id="ARBA00004123"/>
    </source>
</evidence>
<comment type="subcellular location">
    <subcellularLocation>
        <location evidence="2">Cytoplasm</location>
    </subcellularLocation>
    <subcellularLocation>
        <location evidence="1">Nucleus</location>
    </subcellularLocation>
</comment>
<dbReference type="Pfam" id="PF03517">
    <property type="entry name" value="Voldacs"/>
    <property type="match status" value="1"/>
</dbReference>
<dbReference type="PRINTS" id="PR01348">
    <property type="entry name" value="ICLNCHANNEL"/>
</dbReference>
<dbReference type="PANTHER" id="PTHR21399">
    <property type="entry name" value="CHLORIDE CONDUCTANCE REGULATORY PROTEIN ICLN"/>
    <property type="match status" value="1"/>
</dbReference>
<dbReference type="GO" id="GO:0000387">
    <property type="term" value="P:spliceosomal snRNP assembly"/>
    <property type="evidence" value="ECO:0007669"/>
    <property type="project" value="InterPro"/>
</dbReference>
<dbReference type="GO" id="GO:0034709">
    <property type="term" value="C:methylosome"/>
    <property type="evidence" value="ECO:0007669"/>
    <property type="project" value="InterPro"/>
</dbReference>
<evidence type="ECO:0000256" key="6">
    <source>
        <dbReference type="SAM" id="MobiDB-lite"/>
    </source>
</evidence>
<accession>A0A167R7X1</accession>
<organism evidence="7 8">
    <name type="scientific">Calocera viscosa (strain TUFC12733)</name>
    <dbReference type="NCBI Taxonomy" id="1330018"/>
    <lineage>
        <taxon>Eukaryota</taxon>
        <taxon>Fungi</taxon>
        <taxon>Dikarya</taxon>
        <taxon>Basidiomycota</taxon>
        <taxon>Agaricomycotina</taxon>
        <taxon>Dacrymycetes</taxon>
        <taxon>Dacrymycetales</taxon>
        <taxon>Dacrymycetaceae</taxon>
        <taxon>Calocera</taxon>
    </lineage>
</organism>
<dbReference type="GO" id="GO:0005829">
    <property type="term" value="C:cytosol"/>
    <property type="evidence" value="ECO:0007669"/>
    <property type="project" value="InterPro"/>
</dbReference>
<sequence length="245" mass="26463">MPTIPISSPPTFITAEEHHTLTSSTPDSFNSIPPVLRHKEENVTVSLDPPLPGLDGDNIKGTLYVIESVLAFIAASGSGFQIDYPSISLHAVKREPSGVSIYCQLDETPEGQPFPEDEDNDMRELLIVPETEDRLEPIFEALSICASLHPDKAGDDDDMEDEMFADADELGGGFQTFTGGEEEELSEVGRAALAHLESIIVYPPGREPHASAELVHAVNGTAETETSEEEDLTGTHVQNLPNGTQ</sequence>
<protein>
    <recommendedName>
        <fullName evidence="9">Regulator of volume decrease after cellular swelling-domain-containing protein</fullName>
    </recommendedName>
</protein>
<evidence type="ECO:0000256" key="4">
    <source>
        <dbReference type="ARBA" id="ARBA00022490"/>
    </source>
</evidence>
<dbReference type="STRING" id="1330018.A0A167R7X1"/>
<feature type="compositionally biased region" description="Polar residues" evidence="6">
    <location>
        <begin position="235"/>
        <end position="245"/>
    </location>
</feature>
<dbReference type="PANTHER" id="PTHR21399:SF0">
    <property type="entry name" value="METHYLOSOME SUBUNIT PICLN"/>
    <property type="match status" value="1"/>
</dbReference>
<dbReference type="GO" id="GO:0034715">
    <property type="term" value="C:pICln-Sm protein complex"/>
    <property type="evidence" value="ECO:0007669"/>
    <property type="project" value="InterPro"/>
</dbReference>
<comment type="similarity">
    <text evidence="3">Belongs to the pICln (TC 1.A.47) family.</text>
</comment>
<proteinExistence type="inferred from homology"/>
<keyword evidence="5" id="KW-0539">Nucleus</keyword>
<reference evidence="7 8" key="1">
    <citation type="journal article" date="2016" name="Mol. Biol. Evol.">
        <title>Comparative Genomics of Early-Diverging Mushroom-Forming Fungi Provides Insights into the Origins of Lignocellulose Decay Capabilities.</title>
        <authorList>
            <person name="Nagy L.G."/>
            <person name="Riley R."/>
            <person name="Tritt A."/>
            <person name="Adam C."/>
            <person name="Daum C."/>
            <person name="Floudas D."/>
            <person name="Sun H."/>
            <person name="Yadav J.S."/>
            <person name="Pangilinan J."/>
            <person name="Larsson K.H."/>
            <person name="Matsuura K."/>
            <person name="Barry K."/>
            <person name="Labutti K."/>
            <person name="Kuo R."/>
            <person name="Ohm R.A."/>
            <person name="Bhattacharya S.S."/>
            <person name="Shirouzu T."/>
            <person name="Yoshinaga Y."/>
            <person name="Martin F.M."/>
            <person name="Grigoriev I.V."/>
            <person name="Hibbett D.S."/>
        </authorList>
    </citation>
    <scope>NUCLEOTIDE SEQUENCE [LARGE SCALE GENOMIC DNA]</scope>
    <source>
        <strain evidence="7 8">TUFC12733</strain>
    </source>
</reference>
<dbReference type="EMBL" id="KV417269">
    <property type="protein sequence ID" value="KZP00650.1"/>
    <property type="molecule type" value="Genomic_DNA"/>
</dbReference>
<dbReference type="OrthoDB" id="19714at2759"/>
<dbReference type="InterPro" id="IPR003521">
    <property type="entry name" value="ICln"/>
</dbReference>
<evidence type="ECO:0000313" key="8">
    <source>
        <dbReference type="Proteomes" id="UP000076738"/>
    </source>
</evidence>
<dbReference type="GO" id="GO:0045292">
    <property type="term" value="P:mRNA cis splicing, via spliceosome"/>
    <property type="evidence" value="ECO:0007669"/>
    <property type="project" value="TreeGrafter"/>
</dbReference>
<dbReference type="InterPro" id="IPR039924">
    <property type="entry name" value="ICln/Lot5/Saf5"/>
</dbReference>
<dbReference type="GO" id="GO:0006884">
    <property type="term" value="P:cell volume homeostasis"/>
    <property type="evidence" value="ECO:0007669"/>
    <property type="project" value="InterPro"/>
</dbReference>
<feature type="region of interest" description="Disordered" evidence="6">
    <location>
        <begin position="219"/>
        <end position="245"/>
    </location>
</feature>
<keyword evidence="8" id="KW-1185">Reference proteome</keyword>
<dbReference type="InterPro" id="IPR011993">
    <property type="entry name" value="PH-like_dom_sf"/>
</dbReference>
<dbReference type="GO" id="GO:0005886">
    <property type="term" value="C:plasma membrane"/>
    <property type="evidence" value="ECO:0007669"/>
    <property type="project" value="InterPro"/>
</dbReference>
<dbReference type="Proteomes" id="UP000076738">
    <property type="component" value="Unassembled WGS sequence"/>
</dbReference>
<dbReference type="AlphaFoldDB" id="A0A167R7X1"/>
<evidence type="ECO:0008006" key="9">
    <source>
        <dbReference type="Google" id="ProtNLM"/>
    </source>
</evidence>
<evidence type="ECO:0000313" key="7">
    <source>
        <dbReference type="EMBL" id="KZP00650.1"/>
    </source>
</evidence>
<evidence type="ECO:0000256" key="3">
    <source>
        <dbReference type="ARBA" id="ARBA00007054"/>
    </source>
</evidence>
<dbReference type="GO" id="GO:0006821">
    <property type="term" value="P:chloride transport"/>
    <property type="evidence" value="ECO:0007669"/>
    <property type="project" value="InterPro"/>
</dbReference>
<name>A0A167R7X1_CALVF</name>
<evidence type="ECO:0000256" key="2">
    <source>
        <dbReference type="ARBA" id="ARBA00004496"/>
    </source>
</evidence>
<dbReference type="Gene3D" id="2.30.29.30">
    <property type="entry name" value="Pleckstrin-homology domain (PH domain)/Phosphotyrosine-binding domain (PTB)"/>
    <property type="match status" value="1"/>
</dbReference>
<dbReference type="GO" id="GO:0005681">
    <property type="term" value="C:spliceosomal complex"/>
    <property type="evidence" value="ECO:0007669"/>
    <property type="project" value="TreeGrafter"/>
</dbReference>
<keyword evidence="4" id="KW-0963">Cytoplasm</keyword>
<gene>
    <name evidence="7" type="ORF">CALVIDRAFT_283615</name>
</gene>
<evidence type="ECO:0000256" key="5">
    <source>
        <dbReference type="ARBA" id="ARBA00023242"/>
    </source>
</evidence>